<gene>
    <name evidence="3" type="ORF">D9Q98_007371</name>
</gene>
<dbReference type="InterPro" id="IPR046341">
    <property type="entry name" value="SET_dom_sf"/>
</dbReference>
<dbReference type="SUPFAM" id="SSF82199">
    <property type="entry name" value="SET domain"/>
    <property type="match status" value="1"/>
</dbReference>
<name>A0A9D4YVQ3_CHLVU</name>
<dbReference type="CDD" id="cd10527">
    <property type="entry name" value="SET_LSMT"/>
    <property type="match status" value="1"/>
</dbReference>
<feature type="region of interest" description="Disordered" evidence="1">
    <location>
        <begin position="495"/>
        <end position="524"/>
    </location>
</feature>
<dbReference type="AlphaFoldDB" id="A0A9D4YVQ3"/>
<dbReference type="GO" id="GO:0016279">
    <property type="term" value="F:protein-lysine N-methyltransferase activity"/>
    <property type="evidence" value="ECO:0007669"/>
    <property type="project" value="TreeGrafter"/>
</dbReference>
<dbReference type="PANTHER" id="PTHR13271">
    <property type="entry name" value="UNCHARACTERIZED PUTATIVE METHYLTRANSFERASE"/>
    <property type="match status" value="1"/>
</dbReference>
<dbReference type="OrthoDB" id="341421at2759"/>
<dbReference type="InterPro" id="IPR050600">
    <property type="entry name" value="SETD3_SETD6_MTase"/>
</dbReference>
<dbReference type="PANTHER" id="PTHR13271:SF140">
    <property type="entry name" value="SET DOMAIN-CONTAINING PROTEIN"/>
    <property type="match status" value="1"/>
</dbReference>
<feature type="domain" description="SET" evidence="2">
    <location>
        <begin position="45"/>
        <end position="286"/>
    </location>
</feature>
<evidence type="ECO:0000313" key="3">
    <source>
        <dbReference type="EMBL" id="KAI3428549.1"/>
    </source>
</evidence>
<protein>
    <recommendedName>
        <fullName evidence="2">SET domain-containing protein</fullName>
    </recommendedName>
</protein>
<evidence type="ECO:0000256" key="1">
    <source>
        <dbReference type="SAM" id="MobiDB-lite"/>
    </source>
</evidence>
<proteinExistence type="predicted"/>
<dbReference type="PROSITE" id="PS50280">
    <property type="entry name" value="SET"/>
    <property type="match status" value="1"/>
</dbReference>
<keyword evidence="4" id="KW-1185">Reference proteome</keyword>
<organism evidence="3 4">
    <name type="scientific">Chlorella vulgaris</name>
    <name type="common">Green alga</name>
    <dbReference type="NCBI Taxonomy" id="3077"/>
    <lineage>
        <taxon>Eukaryota</taxon>
        <taxon>Viridiplantae</taxon>
        <taxon>Chlorophyta</taxon>
        <taxon>core chlorophytes</taxon>
        <taxon>Trebouxiophyceae</taxon>
        <taxon>Chlorellales</taxon>
        <taxon>Chlorellaceae</taxon>
        <taxon>Chlorella clade</taxon>
        <taxon>Chlorella</taxon>
    </lineage>
</organism>
<dbReference type="Proteomes" id="UP001055712">
    <property type="component" value="Unassembled WGS sequence"/>
</dbReference>
<dbReference type="Gene3D" id="3.90.1410.10">
    <property type="entry name" value="set domain protein methyltransferase, domain 1"/>
    <property type="match status" value="1"/>
</dbReference>
<feature type="compositionally biased region" description="Low complexity" evidence="1">
    <location>
        <begin position="13"/>
        <end position="30"/>
    </location>
</feature>
<accession>A0A9D4YVQ3</accession>
<feature type="region of interest" description="Disordered" evidence="1">
    <location>
        <begin position="1"/>
        <end position="31"/>
    </location>
</feature>
<feature type="compositionally biased region" description="Low complexity" evidence="1">
    <location>
        <begin position="501"/>
        <end position="519"/>
    </location>
</feature>
<dbReference type="Pfam" id="PF00856">
    <property type="entry name" value="SET"/>
    <property type="match status" value="1"/>
</dbReference>
<dbReference type="InterPro" id="IPR001214">
    <property type="entry name" value="SET_dom"/>
</dbReference>
<comment type="caution">
    <text evidence="3">The sequence shown here is derived from an EMBL/GenBank/DDBJ whole genome shotgun (WGS) entry which is preliminary data.</text>
</comment>
<reference evidence="3" key="2">
    <citation type="submission" date="2020-11" db="EMBL/GenBank/DDBJ databases">
        <authorList>
            <person name="Cecchin M."/>
            <person name="Marcolungo L."/>
            <person name="Rossato M."/>
            <person name="Girolomoni L."/>
            <person name="Cosentino E."/>
            <person name="Cuine S."/>
            <person name="Li-Beisson Y."/>
            <person name="Delledonne M."/>
            <person name="Ballottari M."/>
        </authorList>
    </citation>
    <scope>NUCLEOTIDE SEQUENCE</scope>
    <source>
        <strain evidence="3">211/11P</strain>
        <tissue evidence="3">Whole cell</tissue>
    </source>
</reference>
<evidence type="ECO:0000313" key="4">
    <source>
        <dbReference type="Proteomes" id="UP001055712"/>
    </source>
</evidence>
<sequence length="586" mass="62947">MTGAFGRCKRSLPTAAAEPKPVEAEAQQPESSSNLQSFLQWALANGVEGVPGSDGSKTGLYTGEGGERGVVCLQAISKGETIMRLPLRLAITDQEEEGREEQAEDTTGVERQPWSVRLAGKLLQMLQQGDACPWKPYLAVLPRVVPSPLTTYSWDDVQAIQYPPMRRQVDHASWLASSACQQGNGAFTREQWDWALSVVHSRTFGAPGGSSTGGAGVRMLVPLVDMLNHAGDYITSPPGQMPPLVQAGDCVRWDLKAPVGPEGEWLMDLSATRDIAEGEELLLSYGERSNDEFHLHYGFVPARNPHDDITLFTDIEGAIDWWLSAYLPAGALPPQRLQLVINAAYNSAEQEDTSAQAAQAVLATVPRAEAAVIRAELERIKLSAGGMVDGRLLAAYRTLFEAAASQQQQQQEEPAAGTAARLGRDWQQHMRLAVARRSRELLKEMPTPLLQDLEQLAAEDTEQQQAHCWADVLKSYAAAVAAFEAEHGSLLDCEENERDTSAAAAGSAGPDAATSSGSTISEPALPDAGVDAEFARLLLQHAASDATALAPAAEERAGVGSSCILPVTYRAYKKMILTDAVLLCVA</sequence>
<dbReference type="EMBL" id="SIDB01000009">
    <property type="protein sequence ID" value="KAI3428549.1"/>
    <property type="molecule type" value="Genomic_DNA"/>
</dbReference>
<evidence type="ECO:0000259" key="2">
    <source>
        <dbReference type="PROSITE" id="PS50280"/>
    </source>
</evidence>
<reference evidence="3" key="1">
    <citation type="journal article" date="2019" name="Plant J.">
        <title>Chlorella vulgaris genome assembly and annotation reveals the molecular basis for metabolic acclimation to high light conditions.</title>
        <authorList>
            <person name="Cecchin M."/>
            <person name="Marcolungo L."/>
            <person name="Rossato M."/>
            <person name="Girolomoni L."/>
            <person name="Cosentino E."/>
            <person name="Cuine S."/>
            <person name="Li-Beisson Y."/>
            <person name="Delledonne M."/>
            <person name="Ballottari M."/>
        </authorList>
    </citation>
    <scope>NUCLEOTIDE SEQUENCE</scope>
    <source>
        <strain evidence="3">211/11P</strain>
    </source>
</reference>